<keyword evidence="2" id="KW-0378">Hydrolase</keyword>
<dbReference type="PROSITE" id="PS50853">
    <property type="entry name" value="FN3"/>
    <property type="match status" value="1"/>
</dbReference>
<dbReference type="InterPro" id="IPR002884">
    <property type="entry name" value="P_dom"/>
</dbReference>
<sequence length="1257" mass="135022">MKAKLHLVFSITIFFTCFCTFAQQGYWKSISPRASFKSASVKDVSKAGAVFTLNKAGFSQQLKTFSISKNSQHLMYLPTDDGTVVGFSIKETSVFHPELAKKYPNIKSFSGVSLDGKYKVRLSSSHKGLQSMITSLEDEKTIFMEPVSNKNDTYVVYKKGVGLANKDGFVCDTKKLQQSVQKTITPLVDDQLLRRFRIAVSTTGEYTQFHGGAVADALAAINATLTRINEVFETDLGVTLELVANNDLVIFTNAGTDPYNGNLNGEVQNVLTTTIGEANYDVGHLFNKVELPSQNNGNAGFIGAVCSDNRKGSAFSSASIPEGDIFDLDFVSHELGHQFGANHTWSFESEGTGVQAEPASGTTIMGYAGIVPGNNVEPNGDDYFHYNSILQISDYLQTVSCAQTTPLTNAPPVVTPMGDYIIPKGTAFVLEGMATDSDVGDVLTYTWEQIDDGVVTTNTFGPENPSGANFRSVAPTTDPTRYFPRLSRVVQGNLTQTTPETGDVWETVSNVERDFKFAFTVRDNAVGGGQVISDVLDVNVINAAGPFTVTSQASSEVYEGGSIQQVAWDVAGTNILPIDAKTVDIFLSLDGGSSFPIQLADDVLNDGTEDVLMPGNATSAARIMVKASDNVFFAVNAANFSIQESSVVLSFQELTFEVCQPNDIIIPFTYQTFSGFSETSTFSASLPAGLTASFNPSQSSTNNTAVDLTISNTNSVSPGVYPITITATSTSVTKNVPLSLAIRDTNFANVMLTSPTDTQSNTSLNTQLSWELNPLYTEFDIEIATDVGFSGIVESATVPFNSYRANNLIAETEYFWRVRPRNGCGTGTFGTPFSFTTIQVDCKNVDPAGLPLQISASDTPTVTTSVQIFDDLSVSDINVNLELNHTYLADLIVSLISPSGTRVALISNTCGELNNINAVFDDDGADIVCSGNPAISGTANPIGSLSSFKGESTLGEWTLEIRDIANGDGGSLVAFSLEVCAEGAFRPDDDEDGVFDDGDDLCLGTPKGVEVDTSGCPVNRLPADNFTVELQSESCRNNNDGSVSITAANTSLTYSATLDGNGSVLNMDFTNTHTFQNLNAGDYSLCITATDGNIIYEETCFNVNISEPALLSAAALVNTNVLNLTLDGGSLYNIELNGLVTQTEDAEIQLELKNGLNTLRVTTNLICQGVYEDSFFISSKPILYKEAVQEISRVFLNGYSGSVEVLVFSSSGQLVMRETRTVSGNDLEMNFSALPTGVYYMNIKTTEMRDVIKLINK</sequence>
<keyword evidence="1" id="KW-0645">Protease</keyword>
<evidence type="ECO:0000256" key="2">
    <source>
        <dbReference type="ARBA" id="ARBA00022801"/>
    </source>
</evidence>
<dbReference type="InterPro" id="IPR013783">
    <property type="entry name" value="Ig-like_fold"/>
</dbReference>
<dbReference type="GO" id="GO:0008237">
    <property type="term" value="F:metallopeptidase activity"/>
    <property type="evidence" value="ECO:0007669"/>
    <property type="project" value="InterPro"/>
</dbReference>
<dbReference type="SUPFAM" id="SSF49265">
    <property type="entry name" value="Fibronectin type III"/>
    <property type="match status" value="1"/>
</dbReference>
<evidence type="ECO:0000313" key="6">
    <source>
        <dbReference type="Proteomes" id="UP000321456"/>
    </source>
</evidence>
<dbReference type="SUPFAM" id="SSF55486">
    <property type="entry name" value="Metalloproteases ('zincins'), catalytic domain"/>
    <property type="match status" value="1"/>
</dbReference>
<gene>
    <name evidence="5" type="ORF">FVB32_03225</name>
</gene>
<dbReference type="Pfam" id="PF13583">
    <property type="entry name" value="Reprolysin_4"/>
    <property type="match status" value="1"/>
</dbReference>
<keyword evidence="6" id="KW-1185">Reference proteome</keyword>
<reference evidence="5 6" key="1">
    <citation type="submission" date="2019-08" db="EMBL/GenBank/DDBJ databases">
        <title>Professor.</title>
        <authorList>
            <person name="Park J.S."/>
        </authorList>
    </citation>
    <scope>NUCLEOTIDE SEQUENCE [LARGE SCALE GENOMIC DNA]</scope>
    <source>
        <strain evidence="5 6">176CP5-101</strain>
    </source>
</reference>
<dbReference type="Proteomes" id="UP000321456">
    <property type="component" value="Unassembled WGS sequence"/>
</dbReference>
<dbReference type="Gene3D" id="2.60.120.260">
    <property type="entry name" value="Galactose-binding domain-like"/>
    <property type="match status" value="1"/>
</dbReference>
<dbReference type="InterPro" id="IPR003961">
    <property type="entry name" value="FN3_dom"/>
</dbReference>
<feature type="domain" description="P/Homo B" evidence="4">
    <location>
        <begin position="836"/>
        <end position="987"/>
    </location>
</feature>
<dbReference type="InterPro" id="IPR024079">
    <property type="entry name" value="MetalloPept_cat_dom_sf"/>
</dbReference>
<dbReference type="Gene3D" id="2.60.40.10">
    <property type="entry name" value="Immunoglobulins"/>
    <property type="match status" value="1"/>
</dbReference>
<dbReference type="SUPFAM" id="SSF49785">
    <property type="entry name" value="Galactose-binding domain-like"/>
    <property type="match status" value="1"/>
</dbReference>
<feature type="domain" description="Fibronectin type-III" evidence="3">
    <location>
        <begin position="751"/>
        <end position="840"/>
    </location>
</feature>
<comment type="caution">
    <text evidence="5">The sequence shown here is derived from an EMBL/GenBank/DDBJ whole genome shotgun (WGS) entry which is preliminary data.</text>
</comment>
<dbReference type="RefSeq" id="WP_147741140.1">
    <property type="nucleotide sequence ID" value="NZ_VRUR01000001.1"/>
</dbReference>
<organism evidence="5 6">
    <name type="scientific">Flagellimonas hymeniacidonis</name>
    <dbReference type="NCBI Taxonomy" id="2603628"/>
    <lineage>
        <taxon>Bacteria</taxon>
        <taxon>Pseudomonadati</taxon>
        <taxon>Bacteroidota</taxon>
        <taxon>Flavobacteriia</taxon>
        <taxon>Flavobacteriales</taxon>
        <taxon>Flavobacteriaceae</taxon>
        <taxon>Flagellimonas</taxon>
    </lineage>
</organism>
<dbReference type="AlphaFoldDB" id="A0A5C8V7W5"/>
<evidence type="ECO:0000259" key="3">
    <source>
        <dbReference type="PROSITE" id="PS50853"/>
    </source>
</evidence>
<dbReference type="InterPro" id="IPR036116">
    <property type="entry name" value="FN3_sf"/>
</dbReference>
<protein>
    <submittedName>
        <fullName evidence="5">Proprotein convertase P</fullName>
    </submittedName>
</protein>
<accession>A0A5C8V7W5</accession>
<dbReference type="InterPro" id="IPR008979">
    <property type="entry name" value="Galactose-bd-like_sf"/>
</dbReference>
<dbReference type="PROSITE" id="PS51829">
    <property type="entry name" value="P_HOMO_B"/>
    <property type="match status" value="1"/>
</dbReference>
<dbReference type="Pfam" id="PF01483">
    <property type="entry name" value="P_proprotein"/>
    <property type="match status" value="1"/>
</dbReference>
<dbReference type="EMBL" id="VRUR01000001">
    <property type="protein sequence ID" value="TXN37310.1"/>
    <property type="molecule type" value="Genomic_DNA"/>
</dbReference>
<evidence type="ECO:0000259" key="4">
    <source>
        <dbReference type="PROSITE" id="PS51829"/>
    </source>
</evidence>
<evidence type="ECO:0000313" key="5">
    <source>
        <dbReference type="EMBL" id="TXN37310.1"/>
    </source>
</evidence>
<proteinExistence type="predicted"/>
<evidence type="ECO:0000256" key="1">
    <source>
        <dbReference type="ARBA" id="ARBA00022670"/>
    </source>
</evidence>
<dbReference type="GO" id="GO:0004252">
    <property type="term" value="F:serine-type endopeptidase activity"/>
    <property type="evidence" value="ECO:0007669"/>
    <property type="project" value="InterPro"/>
</dbReference>
<name>A0A5C8V7W5_9FLAO</name>
<dbReference type="CDD" id="cd00063">
    <property type="entry name" value="FN3"/>
    <property type="match status" value="1"/>
</dbReference>
<dbReference type="Gene3D" id="3.40.390.10">
    <property type="entry name" value="Collagenase (Catalytic Domain)"/>
    <property type="match status" value="1"/>
</dbReference>
<dbReference type="GO" id="GO:0006508">
    <property type="term" value="P:proteolysis"/>
    <property type="evidence" value="ECO:0007669"/>
    <property type="project" value="UniProtKB-KW"/>
</dbReference>